<protein>
    <submittedName>
        <fullName evidence="5">Uncharacterized protein</fullName>
    </submittedName>
</protein>
<dbReference type="InterPro" id="IPR019734">
    <property type="entry name" value="TPR_rpt"/>
</dbReference>
<dbReference type="Gene3D" id="1.25.40.10">
    <property type="entry name" value="Tetratricopeptide repeat domain"/>
    <property type="match status" value="2"/>
</dbReference>
<evidence type="ECO:0000313" key="6">
    <source>
        <dbReference type="Proteomes" id="UP000682733"/>
    </source>
</evidence>
<evidence type="ECO:0000256" key="1">
    <source>
        <dbReference type="ARBA" id="ARBA00022737"/>
    </source>
</evidence>
<feature type="repeat" description="TPR" evidence="3">
    <location>
        <begin position="570"/>
        <end position="603"/>
    </location>
</feature>
<feature type="repeat" description="TPR" evidence="3">
    <location>
        <begin position="530"/>
        <end position="563"/>
    </location>
</feature>
<dbReference type="Proteomes" id="UP000682733">
    <property type="component" value="Unassembled WGS sequence"/>
</dbReference>
<evidence type="ECO:0000256" key="3">
    <source>
        <dbReference type="PROSITE-ProRule" id="PRU00339"/>
    </source>
</evidence>
<accession>A0A8S2J480</accession>
<dbReference type="AlphaFoldDB" id="A0A8S2J480"/>
<proteinExistence type="predicted"/>
<keyword evidence="2 3" id="KW-0802">TPR repeat</keyword>
<dbReference type="SMART" id="SM00028">
    <property type="entry name" value="TPR"/>
    <property type="match status" value="4"/>
</dbReference>
<reference evidence="5" key="1">
    <citation type="submission" date="2021-02" db="EMBL/GenBank/DDBJ databases">
        <authorList>
            <person name="Nowell W R."/>
        </authorList>
    </citation>
    <scope>NUCLEOTIDE SEQUENCE</scope>
</reference>
<dbReference type="EMBL" id="CAJNOK010007091">
    <property type="protein sequence ID" value="CAF1024137.1"/>
    <property type="molecule type" value="Genomic_DNA"/>
</dbReference>
<organism evidence="5 6">
    <name type="scientific">Didymodactylos carnosus</name>
    <dbReference type="NCBI Taxonomy" id="1234261"/>
    <lineage>
        <taxon>Eukaryota</taxon>
        <taxon>Metazoa</taxon>
        <taxon>Spiralia</taxon>
        <taxon>Gnathifera</taxon>
        <taxon>Rotifera</taxon>
        <taxon>Eurotatoria</taxon>
        <taxon>Bdelloidea</taxon>
        <taxon>Philodinida</taxon>
        <taxon>Philodinidae</taxon>
        <taxon>Didymodactylos</taxon>
    </lineage>
</organism>
<dbReference type="PROSITE" id="PS50005">
    <property type="entry name" value="TPR"/>
    <property type="match status" value="2"/>
</dbReference>
<name>A0A8S2J480_9BILA</name>
<dbReference type="PANTHER" id="PTHR45641:SF1">
    <property type="entry name" value="AAA+ ATPASE DOMAIN-CONTAINING PROTEIN"/>
    <property type="match status" value="1"/>
</dbReference>
<sequence>MAENTTISFDDKDNDFDLNGFLKLFNALLSVNISDFTSYIVDDTATVSNTSEIHIIWLCDTHENAINQNDNNPQFHCDFNCIKIYNDPDECVDYITTVMSDNSVFLILSNTNGYKILPLIHELPQLNTIQIFSRALLTDDNTINSLRMSNWTKFRFLSVTDTKTCQIFNIDNSEEIFTTLTDSLYKMDIFYGISNRMYKPDSTYNIWFIELIIQKEKREKSLYENTISNIILGYILYYMNEYDSSLAWFKGIAPSIIKFHVTEGPNSLICSYLYKYCKLFKYLLIKCTNPINLDKKYIETYMEQVYPIHYDSFYILSIIYQSRFDFKSSVEIILYSINIYIQLCLLRDKDMNYIANVYEYLAVLYIDKHRKILNTDIRIMAIKLFLKSLKIHATIHPINKAKMITIYSSIARLYFELKCYGLSIYYCDKAIEYCLKTLSNLSPYLADLYVFRGCTSGMLYKITKERNDCLSSLNDLKKAVHLEIPDVERLARAHFNISVTYGNLREWGLALSHLQNILSFSFQSNENLIIETYRFMGKSHMEIKNYDIAIDNYEKILQLLSPDGHLSIRGEIFLALGLVYKLKSDYEQSLKYFYLAMDIYNTYHVDINDPCFEIIYRHLSEIYKTENKNEIAQDFSDKAFNEKTRLNKLNIFSYPDFKPCAFTVYLTTSVLQDFINDETLTKELTRLFGQT</sequence>
<dbReference type="EMBL" id="CAJOBA010007104">
    <property type="protein sequence ID" value="CAF3792686.1"/>
    <property type="molecule type" value="Genomic_DNA"/>
</dbReference>
<dbReference type="PANTHER" id="PTHR45641">
    <property type="entry name" value="TETRATRICOPEPTIDE REPEAT PROTEIN (AFU_ORTHOLOGUE AFUA_6G03870)"/>
    <property type="match status" value="1"/>
</dbReference>
<comment type="caution">
    <text evidence="5">The sequence shown here is derived from an EMBL/GenBank/DDBJ whole genome shotgun (WGS) entry which is preliminary data.</text>
</comment>
<dbReference type="SUPFAM" id="SSF48452">
    <property type="entry name" value="TPR-like"/>
    <property type="match status" value="2"/>
</dbReference>
<keyword evidence="1" id="KW-0677">Repeat</keyword>
<evidence type="ECO:0000256" key="2">
    <source>
        <dbReference type="ARBA" id="ARBA00022803"/>
    </source>
</evidence>
<evidence type="ECO:0000313" key="4">
    <source>
        <dbReference type="EMBL" id="CAF1024137.1"/>
    </source>
</evidence>
<dbReference type="Proteomes" id="UP000677228">
    <property type="component" value="Unassembled WGS sequence"/>
</dbReference>
<evidence type="ECO:0000313" key="5">
    <source>
        <dbReference type="EMBL" id="CAF3792686.1"/>
    </source>
</evidence>
<gene>
    <name evidence="4" type="ORF">OVA965_LOCUS15655</name>
    <name evidence="5" type="ORF">TMI583_LOCUS15667</name>
</gene>
<dbReference type="InterPro" id="IPR011990">
    <property type="entry name" value="TPR-like_helical_dom_sf"/>
</dbReference>